<keyword evidence="5" id="KW-0539">Nucleus</keyword>
<dbReference type="InterPro" id="IPR003657">
    <property type="entry name" value="WRKY_dom"/>
</dbReference>
<dbReference type="PROSITE" id="PS50811">
    <property type="entry name" value="WRKY"/>
    <property type="match status" value="1"/>
</dbReference>
<keyword evidence="4" id="KW-0804">Transcription</keyword>
<evidence type="ECO:0000256" key="2">
    <source>
        <dbReference type="ARBA" id="ARBA00023015"/>
    </source>
</evidence>
<dbReference type="EMBL" id="CAUOFW020001392">
    <property type="protein sequence ID" value="CAK9144457.1"/>
    <property type="molecule type" value="Genomic_DNA"/>
</dbReference>
<keyword evidence="3" id="KW-0238">DNA-binding</keyword>
<dbReference type="GO" id="GO:0005634">
    <property type="term" value="C:nucleus"/>
    <property type="evidence" value="ECO:0007669"/>
    <property type="project" value="UniProtKB-SubCell"/>
</dbReference>
<proteinExistence type="predicted"/>
<dbReference type="Pfam" id="PF03106">
    <property type="entry name" value="WRKY"/>
    <property type="match status" value="1"/>
</dbReference>
<feature type="region of interest" description="Disordered" evidence="6">
    <location>
        <begin position="75"/>
        <end position="105"/>
    </location>
</feature>
<evidence type="ECO:0000256" key="4">
    <source>
        <dbReference type="ARBA" id="ARBA00023163"/>
    </source>
</evidence>
<dbReference type="PANTHER" id="PTHR31282">
    <property type="entry name" value="WRKY TRANSCRIPTION FACTOR 21-RELATED"/>
    <property type="match status" value="1"/>
</dbReference>
<organism evidence="8 9">
    <name type="scientific">Ilex paraguariensis</name>
    <name type="common">yerba mate</name>
    <dbReference type="NCBI Taxonomy" id="185542"/>
    <lineage>
        <taxon>Eukaryota</taxon>
        <taxon>Viridiplantae</taxon>
        <taxon>Streptophyta</taxon>
        <taxon>Embryophyta</taxon>
        <taxon>Tracheophyta</taxon>
        <taxon>Spermatophyta</taxon>
        <taxon>Magnoliopsida</taxon>
        <taxon>eudicotyledons</taxon>
        <taxon>Gunneridae</taxon>
        <taxon>Pentapetalae</taxon>
        <taxon>asterids</taxon>
        <taxon>campanulids</taxon>
        <taxon>Aquifoliales</taxon>
        <taxon>Aquifoliaceae</taxon>
        <taxon>Ilex</taxon>
    </lineage>
</organism>
<dbReference type="GO" id="GO:0003677">
    <property type="term" value="F:DNA binding"/>
    <property type="evidence" value="ECO:0007669"/>
    <property type="project" value="UniProtKB-KW"/>
</dbReference>
<feature type="domain" description="WRKY" evidence="7">
    <location>
        <begin position="125"/>
        <end position="188"/>
    </location>
</feature>
<dbReference type="AlphaFoldDB" id="A0ABC8RI41"/>
<evidence type="ECO:0000256" key="6">
    <source>
        <dbReference type="SAM" id="MobiDB-lite"/>
    </source>
</evidence>
<dbReference type="SUPFAM" id="SSF118290">
    <property type="entry name" value="WRKY DNA-binding domain"/>
    <property type="match status" value="1"/>
</dbReference>
<evidence type="ECO:0000259" key="7">
    <source>
        <dbReference type="PROSITE" id="PS50811"/>
    </source>
</evidence>
<dbReference type="InterPro" id="IPR044810">
    <property type="entry name" value="WRKY_plant"/>
</dbReference>
<gene>
    <name evidence="8" type="ORF">ILEXP_LOCUS12210</name>
</gene>
<keyword evidence="9" id="KW-1185">Reference proteome</keyword>
<protein>
    <recommendedName>
        <fullName evidence="7">WRKY domain-containing protein</fullName>
    </recommendedName>
</protein>
<evidence type="ECO:0000313" key="8">
    <source>
        <dbReference type="EMBL" id="CAK9144457.1"/>
    </source>
</evidence>
<sequence length="333" mass="37332">MESSSWPENLPTDRKKAVEKLIRGREFANQLRDMLTKPFQEEADGSSVSDAGELIVKIMGSFTDTLSILTCTESDEVSQLPPNNNHPSWDALKSEDSSESCKTSATKDRRGCYKRRKTSKTWTKFSPTLIDDGHAWRKYGQKMILNAKHPRNYFRCTHRFDQGCQATKQVQITEDEPAMHRTTYHGDHTCHNLLKAPQIIFDSTTTARDSSILLNFESNNPFDYKPNDPFTPFLLASSIKQEQQLKEGGTPSILHNHHQQPSSSSEYFLSPELTAFEASGPPMTTLSAGSTDHGDVISSGVYSCTTSTPSTFEMDMMVGSVDFDDVLTNFEGY</sequence>
<evidence type="ECO:0000256" key="5">
    <source>
        <dbReference type="ARBA" id="ARBA00023242"/>
    </source>
</evidence>
<comment type="subcellular location">
    <subcellularLocation>
        <location evidence="1">Nucleus</location>
    </subcellularLocation>
</comment>
<evidence type="ECO:0000313" key="9">
    <source>
        <dbReference type="Proteomes" id="UP001642360"/>
    </source>
</evidence>
<comment type="caution">
    <text evidence="8">The sequence shown here is derived from an EMBL/GenBank/DDBJ whole genome shotgun (WGS) entry which is preliminary data.</text>
</comment>
<dbReference type="SMART" id="SM00774">
    <property type="entry name" value="WRKY"/>
    <property type="match status" value="1"/>
</dbReference>
<name>A0ABC8RI41_9AQUA</name>
<reference evidence="8 9" key="1">
    <citation type="submission" date="2024-02" db="EMBL/GenBank/DDBJ databases">
        <authorList>
            <person name="Vignale AGUSTIN F."/>
            <person name="Sosa J E."/>
            <person name="Modenutti C."/>
        </authorList>
    </citation>
    <scope>NUCLEOTIDE SEQUENCE [LARGE SCALE GENOMIC DNA]</scope>
</reference>
<evidence type="ECO:0000256" key="3">
    <source>
        <dbReference type="ARBA" id="ARBA00023125"/>
    </source>
</evidence>
<dbReference type="Proteomes" id="UP001642360">
    <property type="component" value="Unassembled WGS sequence"/>
</dbReference>
<keyword evidence="2" id="KW-0805">Transcription regulation</keyword>
<accession>A0ABC8RI41</accession>
<dbReference type="InterPro" id="IPR036576">
    <property type="entry name" value="WRKY_dom_sf"/>
</dbReference>
<evidence type="ECO:0000256" key="1">
    <source>
        <dbReference type="ARBA" id="ARBA00004123"/>
    </source>
</evidence>
<dbReference type="Gene3D" id="2.20.25.80">
    <property type="entry name" value="WRKY domain"/>
    <property type="match status" value="1"/>
</dbReference>